<evidence type="ECO:0000313" key="11">
    <source>
        <dbReference type="Proteomes" id="UP000054018"/>
    </source>
</evidence>
<evidence type="ECO:0000256" key="7">
    <source>
        <dbReference type="ARBA" id="ARBA00022840"/>
    </source>
</evidence>
<comment type="cofactor">
    <cofactor evidence="1">
        <name>Mg(2+)</name>
        <dbReference type="ChEBI" id="CHEBI:18420"/>
    </cofactor>
</comment>
<keyword evidence="8" id="KW-0460">Magnesium</keyword>
<keyword evidence="5" id="KW-0479">Metal-binding</keyword>
<evidence type="ECO:0000256" key="2">
    <source>
        <dbReference type="ARBA" id="ARBA00009747"/>
    </source>
</evidence>
<dbReference type="PANTHER" id="PTHR32057:SF14">
    <property type="entry name" value="PROTEIN ADENYLYLTRANSFERASE SELO, MITOCHONDRIAL"/>
    <property type="match status" value="1"/>
</dbReference>
<evidence type="ECO:0000256" key="5">
    <source>
        <dbReference type="ARBA" id="ARBA00022723"/>
    </source>
</evidence>
<dbReference type="Pfam" id="PF02696">
    <property type="entry name" value="SelO"/>
    <property type="match status" value="1"/>
</dbReference>
<dbReference type="PANTHER" id="PTHR32057">
    <property type="entry name" value="PROTEIN ADENYLYLTRANSFERASE SELO, MITOCHONDRIAL"/>
    <property type="match status" value="1"/>
</dbReference>
<dbReference type="HOGENOM" id="CLU_1835935_0_0_1"/>
<keyword evidence="11" id="KW-1185">Reference proteome</keyword>
<keyword evidence="3" id="KW-0808">Transferase</keyword>
<keyword evidence="6" id="KW-0547">Nucleotide-binding</keyword>
<name>A0A0C9ZLY5_9AGAM</name>
<evidence type="ECO:0000256" key="1">
    <source>
        <dbReference type="ARBA" id="ARBA00001946"/>
    </source>
</evidence>
<evidence type="ECO:0000313" key="10">
    <source>
        <dbReference type="EMBL" id="KIK20868.1"/>
    </source>
</evidence>
<dbReference type="AlphaFoldDB" id="A0A0C9ZLY5"/>
<proteinExistence type="inferred from homology"/>
<evidence type="ECO:0000256" key="3">
    <source>
        <dbReference type="ARBA" id="ARBA00022679"/>
    </source>
</evidence>
<reference evidence="11" key="2">
    <citation type="submission" date="2015-01" db="EMBL/GenBank/DDBJ databases">
        <title>Evolutionary Origins and Diversification of the Mycorrhizal Mutualists.</title>
        <authorList>
            <consortium name="DOE Joint Genome Institute"/>
            <consortium name="Mycorrhizal Genomics Consortium"/>
            <person name="Kohler A."/>
            <person name="Kuo A."/>
            <person name="Nagy L.G."/>
            <person name="Floudas D."/>
            <person name="Copeland A."/>
            <person name="Barry K.W."/>
            <person name="Cichocki N."/>
            <person name="Veneault-Fourrey C."/>
            <person name="LaButti K."/>
            <person name="Lindquist E.A."/>
            <person name="Lipzen A."/>
            <person name="Lundell T."/>
            <person name="Morin E."/>
            <person name="Murat C."/>
            <person name="Riley R."/>
            <person name="Ohm R."/>
            <person name="Sun H."/>
            <person name="Tunlid A."/>
            <person name="Henrissat B."/>
            <person name="Grigoriev I.V."/>
            <person name="Hibbett D.S."/>
            <person name="Martin F."/>
        </authorList>
    </citation>
    <scope>NUCLEOTIDE SEQUENCE [LARGE SCALE GENOMIC DNA]</scope>
    <source>
        <strain evidence="11">441</strain>
    </source>
</reference>
<dbReference type="GO" id="GO:0046872">
    <property type="term" value="F:metal ion binding"/>
    <property type="evidence" value="ECO:0007669"/>
    <property type="project" value="UniProtKB-KW"/>
</dbReference>
<gene>
    <name evidence="10" type="ORF">PISMIDRAFT_12637</name>
</gene>
<dbReference type="EMBL" id="KN833758">
    <property type="protein sequence ID" value="KIK20868.1"/>
    <property type="molecule type" value="Genomic_DNA"/>
</dbReference>
<keyword evidence="7" id="KW-0067">ATP-binding</keyword>
<reference evidence="10 11" key="1">
    <citation type="submission" date="2014-04" db="EMBL/GenBank/DDBJ databases">
        <authorList>
            <consortium name="DOE Joint Genome Institute"/>
            <person name="Kuo A."/>
            <person name="Kohler A."/>
            <person name="Costa M.D."/>
            <person name="Nagy L.G."/>
            <person name="Floudas D."/>
            <person name="Copeland A."/>
            <person name="Barry K.W."/>
            <person name="Cichocki N."/>
            <person name="Veneault-Fourrey C."/>
            <person name="LaButti K."/>
            <person name="Lindquist E.A."/>
            <person name="Lipzen A."/>
            <person name="Lundell T."/>
            <person name="Morin E."/>
            <person name="Murat C."/>
            <person name="Sun H."/>
            <person name="Tunlid A."/>
            <person name="Henrissat B."/>
            <person name="Grigoriev I.V."/>
            <person name="Hibbett D.S."/>
            <person name="Martin F."/>
            <person name="Nordberg H.P."/>
            <person name="Cantor M.N."/>
            <person name="Hua S.X."/>
        </authorList>
    </citation>
    <scope>NUCLEOTIDE SEQUENCE [LARGE SCALE GENOMIC DNA]</scope>
    <source>
        <strain evidence="10 11">441</strain>
    </source>
</reference>
<dbReference type="GO" id="GO:0005524">
    <property type="term" value="F:ATP binding"/>
    <property type="evidence" value="ECO:0007669"/>
    <property type="project" value="UniProtKB-KW"/>
</dbReference>
<dbReference type="GO" id="GO:0005739">
    <property type="term" value="C:mitochondrion"/>
    <property type="evidence" value="ECO:0007669"/>
    <property type="project" value="TreeGrafter"/>
</dbReference>
<evidence type="ECO:0000256" key="6">
    <source>
        <dbReference type="ARBA" id="ARBA00022741"/>
    </source>
</evidence>
<evidence type="ECO:0000256" key="8">
    <source>
        <dbReference type="ARBA" id="ARBA00022842"/>
    </source>
</evidence>
<dbReference type="Proteomes" id="UP000054018">
    <property type="component" value="Unassembled WGS sequence"/>
</dbReference>
<keyword evidence="4" id="KW-0548">Nucleotidyltransferase</keyword>
<dbReference type="GO" id="GO:0070733">
    <property type="term" value="F:AMPylase activity"/>
    <property type="evidence" value="ECO:0007669"/>
    <property type="project" value="TreeGrafter"/>
</dbReference>
<comment type="similarity">
    <text evidence="2">Belongs to the SELO family.</text>
</comment>
<accession>A0A0C9ZLY5</accession>
<sequence length="140" mass="15777">MFRYPSRCGNRVNEPSNGVWAGRLGDWRAISIFVTPQPSDPDTTYEVQLRGAGRTPFSWSADGIAVRRSSIREYLYSEAMYVLGVPTTRSPEMPVTRERLEKACVMTRVAETFILIGHFEVLSPPSCAMSFFGVEQRYSA</sequence>
<organism evidence="10 11">
    <name type="scientific">Pisolithus microcarpus 441</name>
    <dbReference type="NCBI Taxonomy" id="765257"/>
    <lineage>
        <taxon>Eukaryota</taxon>
        <taxon>Fungi</taxon>
        <taxon>Dikarya</taxon>
        <taxon>Basidiomycota</taxon>
        <taxon>Agaricomycotina</taxon>
        <taxon>Agaricomycetes</taxon>
        <taxon>Agaricomycetidae</taxon>
        <taxon>Boletales</taxon>
        <taxon>Sclerodermatineae</taxon>
        <taxon>Pisolithaceae</taxon>
        <taxon>Pisolithus</taxon>
    </lineage>
</organism>
<evidence type="ECO:0000256" key="9">
    <source>
        <dbReference type="ARBA" id="ARBA00031547"/>
    </source>
</evidence>
<protein>
    <recommendedName>
        <fullName evidence="9">Selenoprotein O</fullName>
    </recommendedName>
</protein>
<evidence type="ECO:0000256" key="4">
    <source>
        <dbReference type="ARBA" id="ARBA00022695"/>
    </source>
</evidence>
<dbReference type="InterPro" id="IPR003846">
    <property type="entry name" value="SelO"/>
</dbReference>
<dbReference type="OrthoDB" id="2688040at2759"/>